<dbReference type="Gene3D" id="3.90.1480.10">
    <property type="entry name" value="Alpha-2,3-sialyltransferase"/>
    <property type="match status" value="1"/>
</dbReference>
<reference evidence="1 2" key="1">
    <citation type="submission" date="2023-01" db="EMBL/GenBank/DDBJ databases">
        <title>Description of Helicobacter ibis sp. nov. isolated from faecal droppings of black-faced ibis (Theristicus melanopis).</title>
        <authorList>
            <person name="Lopez-Cantillo M."/>
            <person name="Vidal-Veuthey B."/>
            <person name="Mella A."/>
            <person name="De La Haba R."/>
            <person name="Collado L."/>
        </authorList>
    </citation>
    <scope>NUCLEOTIDE SEQUENCE [LARGE SCALE GENOMIC DNA]</scope>
    <source>
        <strain evidence="1 2">A82</strain>
    </source>
</reference>
<sequence>MSNKVVIAGNGGSILKINYNRLPDDFDTFRCNQFYFEDKYYLGKRVSIAFFISEIFFEQYYTALMLNSNQEYEIQNIFCANLGIDSLQKHFINTFNEFFPAAQLGYKYIKQNLKEIDIFMKFNEIYKQQRVTSGTYMCAIATALGYKEIYLAGIDLYQNGYQYAFNKQQPNIIKLVPEFSHNNKPNGSLHTKEIDIQMLQILQNNYGIKIFSICDDSPITKYIPLAPKNKQNKIKIENKPSNYTNDILIPNQQSYQKRIWSKTQTIAITQQ</sequence>
<gene>
    <name evidence="1" type="ORF">PF021_02085</name>
</gene>
<proteinExistence type="predicted"/>
<evidence type="ECO:0000313" key="1">
    <source>
        <dbReference type="EMBL" id="MDA3968459.1"/>
    </source>
</evidence>
<dbReference type="InterPro" id="IPR009251">
    <property type="entry name" value="A-2_3-sialyltransferase"/>
</dbReference>
<keyword evidence="2" id="KW-1185">Reference proteome</keyword>
<dbReference type="Proteomes" id="UP001210261">
    <property type="component" value="Unassembled WGS sequence"/>
</dbReference>
<name>A0ABT4VCN2_9HELI</name>
<dbReference type="RefSeq" id="WP_271020748.1">
    <property type="nucleotide sequence ID" value="NZ_JAQHXR010000001.1"/>
</dbReference>
<dbReference type="EMBL" id="JAQHXR010000001">
    <property type="protein sequence ID" value="MDA3968459.1"/>
    <property type="molecule type" value="Genomic_DNA"/>
</dbReference>
<protein>
    <submittedName>
        <fullName evidence="1">Alpha-2,3-sialyltransferase</fullName>
    </submittedName>
</protein>
<accession>A0ABT4VCN2</accession>
<evidence type="ECO:0000313" key="2">
    <source>
        <dbReference type="Proteomes" id="UP001210261"/>
    </source>
</evidence>
<comment type="caution">
    <text evidence="1">The sequence shown here is derived from an EMBL/GenBank/DDBJ whole genome shotgun (WGS) entry which is preliminary data.</text>
</comment>
<organism evidence="1 2">
    <name type="scientific">Helicobacter ibis</name>
    <dbReference type="NCBI Taxonomy" id="2962633"/>
    <lineage>
        <taxon>Bacteria</taxon>
        <taxon>Pseudomonadati</taxon>
        <taxon>Campylobacterota</taxon>
        <taxon>Epsilonproteobacteria</taxon>
        <taxon>Campylobacterales</taxon>
        <taxon>Helicobacteraceae</taxon>
        <taxon>Helicobacter</taxon>
    </lineage>
</organism>
<dbReference type="Pfam" id="PF06002">
    <property type="entry name" value="CST-I"/>
    <property type="match status" value="1"/>
</dbReference>
<dbReference type="SUPFAM" id="SSF102414">
    <property type="entry name" value="Alpha-2,3/8-sialyltransferase CstII"/>
    <property type="match status" value="1"/>
</dbReference>
<dbReference type="InterPro" id="IPR036715">
    <property type="entry name" value="A-2_3-sialylTrfase_sf"/>
</dbReference>